<accession>A0A7V7QLP1</accession>
<dbReference type="PANTHER" id="PTHR31438:SF1">
    <property type="entry name" value="LYSINE N-ACYLTRANSFERASE C17G9.06C-RELATED"/>
    <property type="match status" value="1"/>
</dbReference>
<dbReference type="InterPro" id="IPR016181">
    <property type="entry name" value="Acyl_CoA_acyltransferase"/>
</dbReference>
<keyword evidence="3" id="KW-0808">Transferase</keyword>
<protein>
    <submittedName>
        <fullName evidence="3">GNAT family N-acetyltransferase</fullName>
    </submittedName>
</protein>
<dbReference type="Gene3D" id="3.40.630.30">
    <property type="match status" value="1"/>
</dbReference>
<evidence type="ECO:0000256" key="1">
    <source>
        <dbReference type="ARBA" id="ARBA00023251"/>
    </source>
</evidence>
<evidence type="ECO:0000313" key="4">
    <source>
        <dbReference type="Proteomes" id="UP000461768"/>
    </source>
</evidence>
<dbReference type="EMBL" id="WAGX01000004">
    <property type="protein sequence ID" value="KAB1439486.1"/>
    <property type="molecule type" value="Genomic_DNA"/>
</dbReference>
<dbReference type="PROSITE" id="PS51186">
    <property type="entry name" value="GNAT"/>
    <property type="match status" value="1"/>
</dbReference>
<dbReference type="PANTHER" id="PTHR31438">
    <property type="entry name" value="LYSINE N-ACYLTRANSFERASE C17G9.06C-RELATED"/>
    <property type="match status" value="1"/>
</dbReference>
<keyword evidence="1" id="KW-0046">Antibiotic resistance</keyword>
<evidence type="ECO:0000313" key="3">
    <source>
        <dbReference type="EMBL" id="KAB1439486.1"/>
    </source>
</evidence>
<proteinExistence type="predicted"/>
<reference evidence="3 4" key="2">
    <citation type="submission" date="2020-02" db="EMBL/GenBank/DDBJ databases">
        <title>Candidatus Galacturonibacter soehngenii shows hetero-acetogenic catabolism of galacturonic acid but lacks a canonical carbon monoxide dehydrogenase/acetyl-CoA synthase complex.</title>
        <authorList>
            <person name="Diender M."/>
            <person name="Stouten G.R."/>
            <person name="Petersen J.F."/>
            <person name="Nielsen P.H."/>
            <person name="Dueholm M.S."/>
            <person name="Pronk J.T."/>
            <person name="Van Loosdrecht M.C.M."/>
        </authorList>
    </citation>
    <scope>NUCLEOTIDE SEQUENCE [LARGE SCALE GENOMIC DNA]</scope>
    <source>
        <strain evidence="3">GalUA</strain>
    </source>
</reference>
<keyword evidence="4" id="KW-1185">Reference proteome</keyword>
<feature type="domain" description="N-acetyltransferase" evidence="2">
    <location>
        <begin position="10"/>
        <end position="164"/>
    </location>
</feature>
<dbReference type="Pfam" id="PF13523">
    <property type="entry name" value="Acetyltransf_8"/>
    <property type="match status" value="1"/>
</dbReference>
<dbReference type="GO" id="GO:0016410">
    <property type="term" value="F:N-acyltransferase activity"/>
    <property type="evidence" value="ECO:0007669"/>
    <property type="project" value="TreeGrafter"/>
</dbReference>
<dbReference type="AlphaFoldDB" id="A0A7V7QLP1"/>
<sequence>MSGIIDKNEISLRQANRKDISILEVWLNKDYIKKWYGEPDEWLVEIQNDSGDFNWLKHYIVMYQNTPIGFCQYFDCSHAPEGFEWDNEPQGTFAIDYLIGEEIFLKKGIGSEIIQKLCQLINSLEKPVQIVADPVPENIVSIKLLERNGFILEPTSGLYKLKIK</sequence>
<name>A0A7V7QLP1_9FIRM</name>
<reference evidence="3 4" key="1">
    <citation type="submission" date="2019-09" db="EMBL/GenBank/DDBJ databases">
        <authorList>
            <person name="Valk L.C."/>
        </authorList>
    </citation>
    <scope>NUCLEOTIDE SEQUENCE [LARGE SCALE GENOMIC DNA]</scope>
    <source>
        <strain evidence="3">GalUA</strain>
    </source>
</reference>
<dbReference type="GO" id="GO:0046677">
    <property type="term" value="P:response to antibiotic"/>
    <property type="evidence" value="ECO:0007669"/>
    <property type="project" value="UniProtKB-KW"/>
</dbReference>
<dbReference type="RefSeq" id="WP_151142028.1">
    <property type="nucleotide sequence ID" value="NZ_WAGX01000004.1"/>
</dbReference>
<dbReference type="Proteomes" id="UP000461768">
    <property type="component" value="Unassembled WGS sequence"/>
</dbReference>
<evidence type="ECO:0000259" key="2">
    <source>
        <dbReference type="PROSITE" id="PS51186"/>
    </source>
</evidence>
<organism evidence="3 4">
    <name type="scientific">Candidatus Galacturonatibacter soehngenii</name>
    <dbReference type="NCBI Taxonomy" id="2307010"/>
    <lineage>
        <taxon>Bacteria</taxon>
        <taxon>Bacillati</taxon>
        <taxon>Bacillota</taxon>
        <taxon>Clostridia</taxon>
        <taxon>Lachnospirales</taxon>
        <taxon>Lachnospiraceae</taxon>
        <taxon>Candidatus Galacturonatibacter</taxon>
    </lineage>
</organism>
<dbReference type="OrthoDB" id="9795206at2"/>
<comment type="caution">
    <text evidence="3">The sequence shown here is derived from an EMBL/GenBank/DDBJ whole genome shotgun (WGS) entry which is preliminary data.</text>
</comment>
<gene>
    <name evidence="3" type="ORF">F7O84_03580</name>
</gene>
<dbReference type="SUPFAM" id="SSF55729">
    <property type="entry name" value="Acyl-CoA N-acyltransferases (Nat)"/>
    <property type="match status" value="1"/>
</dbReference>
<dbReference type="InterPro" id="IPR000182">
    <property type="entry name" value="GNAT_dom"/>
</dbReference>